<dbReference type="PANTHER" id="PTHR34351:SF1">
    <property type="entry name" value="SLR1927 PROTEIN"/>
    <property type="match status" value="1"/>
</dbReference>
<evidence type="ECO:0000256" key="1">
    <source>
        <dbReference type="SAM" id="MobiDB-lite"/>
    </source>
</evidence>
<keyword evidence="2" id="KW-0472">Membrane</keyword>
<accession>A0A6N9TJY0</accession>
<feature type="transmembrane region" description="Helical" evidence="2">
    <location>
        <begin position="6"/>
        <end position="26"/>
    </location>
</feature>
<feature type="region of interest" description="Disordered" evidence="1">
    <location>
        <begin position="322"/>
        <end position="348"/>
    </location>
</feature>
<reference evidence="3 4" key="1">
    <citation type="submission" date="2020-01" db="EMBL/GenBank/DDBJ databases">
        <title>Genomes of bacteria type strains.</title>
        <authorList>
            <person name="Chen J."/>
            <person name="Zhu S."/>
            <person name="Yang J."/>
        </authorList>
    </citation>
    <scope>NUCLEOTIDE SEQUENCE [LARGE SCALE GENOMIC DNA]</scope>
    <source>
        <strain evidence="3 4">LMG 24078</strain>
    </source>
</reference>
<proteinExistence type="predicted"/>
<protein>
    <submittedName>
        <fullName evidence="3">DUF58 domain-containing protein</fullName>
    </submittedName>
</protein>
<feature type="transmembrane region" description="Helical" evidence="2">
    <location>
        <begin position="33"/>
        <end position="52"/>
    </location>
</feature>
<organism evidence="3 4">
    <name type="scientific">Alteromonas genovensis</name>
    <dbReference type="NCBI Taxonomy" id="471225"/>
    <lineage>
        <taxon>Bacteria</taxon>
        <taxon>Pseudomonadati</taxon>
        <taxon>Pseudomonadota</taxon>
        <taxon>Gammaproteobacteria</taxon>
        <taxon>Alteromonadales</taxon>
        <taxon>Alteromonadaceae</taxon>
        <taxon>Alteromonas/Salinimonas group</taxon>
        <taxon>Alteromonas</taxon>
    </lineage>
</organism>
<sequence length="348" mass="38766">MNNIFVLPTGFGWAFIIMSLCLFLLGTNYQNNLMVLLSYILLSVMLLTLFYTHQNFARLAVKSMPLAPFHCHQSGTFYLAVVQQDMSGGKDNLSKQSRGNIVASWFGHKTQYPFILGAKDNGNAQHTTQRLPIPITHRTRGVYTLPRLTLACDFPLGLYKCWTHLDFSAEVVVYAKPLKGEVIKVSASNDESEQNTHNTASSAQSSSDFHSLTDYKEGLPLNRVVWKQVAKSGDWVVKEFADPLQLKQLLSVDANVETETAISLLTFQVLEQSQQGNHFGLKYQSIDIEPSSGETHTHQCLTALACLRNTSSPFENNAYINRTGNNAQEVSHTKKTSPAKKMSKAARS</sequence>
<dbReference type="AlphaFoldDB" id="A0A6N9TJY0"/>
<evidence type="ECO:0000313" key="3">
    <source>
        <dbReference type="EMBL" id="NDW14998.1"/>
    </source>
</evidence>
<evidence type="ECO:0000313" key="4">
    <source>
        <dbReference type="Proteomes" id="UP000471381"/>
    </source>
</evidence>
<keyword evidence="2" id="KW-1133">Transmembrane helix</keyword>
<gene>
    <name evidence="3" type="ORF">GTQ48_05565</name>
</gene>
<keyword evidence="4" id="KW-1185">Reference proteome</keyword>
<comment type="caution">
    <text evidence="3">The sequence shown here is derived from an EMBL/GenBank/DDBJ whole genome shotgun (WGS) entry which is preliminary data.</text>
</comment>
<dbReference type="Proteomes" id="UP000471381">
    <property type="component" value="Unassembled WGS sequence"/>
</dbReference>
<dbReference type="PANTHER" id="PTHR34351">
    <property type="entry name" value="SLR1927 PROTEIN-RELATED"/>
    <property type="match status" value="1"/>
</dbReference>
<feature type="region of interest" description="Disordered" evidence="1">
    <location>
        <begin position="187"/>
        <end position="207"/>
    </location>
</feature>
<name>A0A6N9TJY0_9ALTE</name>
<evidence type="ECO:0000256" key="2">
    <source>
        <dbReference type="SAM" id="Phobius"/>
    </source>
</evidence>
<dbReference type="EMBL" id="JAAAWO010000003">
    <property type="protein sequence ID" value="NDW14998.1"/>
    <property type="molecule type" value="Genomic_DNA"/>
</dbReference>
<keyword evidence="2" id="KW-0812">Transmembrane</keyword>
<feature type="compositionally biased region" description="Basic residues" evidence="1">
    <location>
        <begin position="333"/>
        <end position="348"/>
    </location>
</feature>